<evidence type="ECO:0000256" key="2">
    <source>
        <dbReference type="ARBA" id="ARBA00022801"/>
    </source>
</evidence>
<accession>A0ABW7F2D7</accession>
<dbReference type="InterPro" id="IPR036514">
    <property type="entry name" value="SGNH_hydro_sf"/>
</dbReference>
<keyword evidence="3" id="KW-0326">Glycosidase</keyword>
<evidence type="ECO:0000259" key="4">
    <source>
        <dbReference type="Pfam" id="PF13472"/>
    </source>
</evidence>
<comment type="similarity">
    <text evidence="1">Belongs to the glycosyl hydrolase 43 family.</text>
</comment>
<feature type="domain" description="Beta-xylosidase C-terminal Concanavalin A-like" evidence="5">
    <location>
        <begin position="768"/>
        <end position="961"/>
    </location>
</feature>
<dbReference type="PROSITE" id="PS51257">
    <property type="entry name" value="PROKAR_LIPOPROTEIN"/>
    <property type="match status" value="1"/>
</dbReference>
<dbReference type="Gene3D" id="2.115.10.20">
    <property type="entry name" value="Glycosyl hydrolase domain, family 43"/>
    <property type="match status" value="1"/>
</dbReference>
<protein>
    <submittedName>
        <fullName evidence="6">Family 43 glycosylhydrolase</fullName>
    </submittedName>
</protein>
<organism evidence="6 7">
    <name type="scientific">Pelomonas parva</name>
    <dbReference type="NCBI Taxonomy" id="3299032"/>
    <lineage>
        <taxon>Bacteria</taxon>
        <taxon>Pseudomonadati</taxon>
        <taxon>Pseudomonadota</taxon>
        <taxon>Betaproteobacteria</taxon>
        <taxon>Burkholderiales</taxon>
        <taxon>Sphaerotilaceae</taxon>
        <taxon>Roseateles</taxon>
    </lineage>
</organism>
<name>A0ABW7F2D7_9BURK</name>
<dbReference type="Pfam" id="PF13472">
    <property type="entry name" value="Lipase_GDSL_2"/>
    <property type="match status" value="1"/>
</dbReference>
<sequence>MLNSDVRRRGGWAHWLALLSLLLAVGCAPAPKVAQPAPPATAPWLAAWGSAQLEQAAPPAGTPELVNGKPVPAAWRQPLRDVTLRQVVRVSAAGTSLRVRVSNLFGREPLELASASVALVQGEPGTAQPVLQAASQRGLTFNGQRALSLAPGAEAWSDAVDLAVPRGADLAVQWHVQTAPAVATVHPGSRIQSWAVPGARTDAAAWPDAAARDGWWHLAAVDVRGTTAQPVLAAIGDSITDGYGVSPGSYQRWTDALTRRLAATGRDAAVVNTGIGGNRLLRDGLGPKVLSRFDRDALDRSGVTHAVVLIGVNDLGSSHRGKTTTPESRAALLAEMKEGFTALARRARERGVCLLVSTVMPYGGSGYYQPQPENEADRQALNDWIRRAGFDAVLDYDALARDPAKPTHLRATWDNDGLHPSMAGYKAMAEAFPLDFLQRRCNPTPAPAAAAPMPASFDNPVLSGFASDPSVCRSGEDYYLVTSTFEYFPGLPIYHSRDLVHWKLIANALTRESQINFAGRRSSRAIFAPTIRCEAGRFYIVTTDVDGIGNFFITADHPAGPWSDPVRLPEPVFGMDPSFFFDDDGTVYYTRHGGGERGGVYQARIDIKAGKLLEEPRLIWSGMGGIWPEGPHLYKRNGWYYIMIAEGGTSYDHRITMGRSRSPWGPFEAHPDNPILTHRNLPDHPLQALGHADLVMTPKGDWWATLLAIRPQAANGGRHHHIGRETLLAPVRWREDDWPEFGQNKALAQPQPTTGLPTWAPWPQPPVRETFAADKPLSPHWTFLRTLASGRWSLTARPGQLRLIGAQNGLDVVGTPAFVGRRQEKLNQRFAAELDFKPAAEGDAAGLAVRMNESHHLLLRRTGVSAPRMECLQQLGGKPTVQGSAPVPAGPVQLQVLAEPARYTLSWRAVGQQAWQPLCSVPTWQLSTETATGFIGVYLGLYAVSATATRAVGDFAWVDFEALGP</sequence>
<dbReference type="InterPro" id="IPR041542">
    <property type="entry name" value="GH43_C2"/>
</dbReference>
<dbReference type="InterPro" id="IPR023296">
    <property type="entry name" value="Glyco_hydro_beta-prop_sf"/>
</dbReference>
<dbReference type="InterPro" id="IPR006710">
    <property type="entry name" value="Glyco_hydro_43"/>
</dbReference>
<dbReference type="PANTHER" id="PTHR42812:SF12">
    <property type="entry name" value="BETA-XYLOSIDASE-RELATED"/>
    <property type="match status" value="1"/>
</dbReference>
<dbReference type="Pfam" id="PF17851">
    <property type="entry name" value="GH43_C2"/>
    <property type="match status" value="1"/>
</dbReference>
<gene>
    <name evidence="6" type="ORF">ACG00Y_05820</name>
</gene>
<evidence type="ECO:0000313" key="6">
    <source>
        <dbReference type="EMBL" id="MFG6429417.1"/>
    </source>
</evidence>
<dbReference type="CDD" id="cd01830">
    <property type="entry name" value="XynE_like"/>
    <property type="match status" value="1"/>
</dbReference>
<evidence type="ECO:0000259" key="5">
    <source>
        <dbReference type="Pfam" id="PF17851"/>
    </source>
</evidence>
<keyword evidence="7" id="KW-1185">Reference proteome</keyword>
<comment type="caution">
    <text evidence="6">The sequence shown here is derived from an EMBL/GenBank/DDBJ whole genome shotgun (WGS) entry which is preliminary data.</text>
</comment>
<dbReference type="SUPFAM" id="SSF75005">
    <property type="entry name" value="Arabinanase/levansucrase/invertase"/>
    <property type="match status" value="1"/>
</dbReference>
<dbReference type="Gene3D" id="3.40.50.1110">
    <property type="entry name" value="SGNH hydrolase"/>
    <property type="match status" value="1"/>
</dbReference>
<dbReference type="SUPFAM" id="SSF49899">
    <property type="entry name" value="Concanavalin A-like lectins/glucanases"/>
    <property type="match status" value="1"/>
</dbReference>
<evidence type="ECO:0000256" key="3">
    <source>
        <dbReference type="ARBA" id="ARBA00023295"/>
    </source>
</evidence>
<evidence type="ECO:0000256" key="1">
    <source>
        <dbReference type="ARBA" id="ARBA00009865"/>
    </source>
</evidence>
<keyword evidence="2" id="KW-0378">Hydrolase</keyword>
<dbReference type="SUPFAM" id="SSF52266">
    <property type="entry name" value="SGNH hydrolase"/>
    <property type="match status" value="1"/>
</dbReference>
<dbReference type="InterPro" id="IPR013830">
    <property type="entry name" value="SGNH_hydro"/>
</dbReference>
<reference evidence="6 7" key="1">
    <citation type="submission" date="2024-08" db="EMBL/GenBank/DDBJ databases">
        <authorList>
            <person name="Lu H."/>
        </authorList>
    </citation>
    <scope>NUCLEOTIDE SEQUENCE [LARGE SCALE GENOMIC DNA]</scope>
    <source>
        <strain evidence="6 7">LYH14W</strain>
    </source>
</reference>
<dbReference type="Gene3D" id="2.60.120.200">
    <property type="match status" value="1"/>
</dbReference>
<dbReference type="InterPro" id="IPR051795">
    <property type="entry name" value="Glycosyl_Hydrlase_43"/>
</dbReference>
<evidence type="ECO:0000313" key="7">
    <source>
        <dbReference type="Proteomes" id="UP001606210"/>
    </source>
</evidence>
<dbReference type="Pfam" id="PF04616">
    <property type="entry name" value="Glyco_hydro_43"/>
    <property type="match status" value="1"/>
</dbReference>
<proteinExistence type="inferred from homology"/>
<dbReference type="PANTHER" id="PTHR42812">
    <property type="entry name" value="BETA-XYLOSIDASE"/>
    <property type="match status" value="1"/>
</dbReference>
<dbReference type="CDD" id="cd18617">
    <property type="entry name" value="GH43_XynB-like"/>
    <property type="match status" value="1"/>
</dbReference>
<feature type="domain" description="SGNH hydrolase-type esterase" evidence="4">
    <location>
        <begin position="234"/>
        <end position="427"/>
    </location>
</feature>
<dbReference type="Proteomes" id="UP001606210">
    <property type="component" value="Unassembled WGS sequence"/>
</dbReference>
<dbReference type="RefSeq" id="WP_394476852.1">
    <property type="nucleotide sequence ID" value="NZ_JBIGHV010000002.1"/>
</dbReference>
<dbReference type="InterPro" id="IPR013320">
    <property type="entry name" value="ConA-like_dom_sf"/>
</dbReference>
<dbReference type="EMBL" id="JBIGHV010000002">
    <property type="protein sequence ID" value="MFG6429417.1"/>
    <property type="molecule type" value="Genomic_DNA"/>
</dbReference>